<gene>
    <name evidence="1" type="ORF">JG688_00001664</name>
</gene>
<evidence type="ECO:0000313" key="2">
    <source>
        <dbReference type="Proteomes" id="UP000709295"/>
    </source>
</evidence>
<dbReference type="Proteomes" id="UP000709295">
    <property type="component" value="Unassembled WGS sequence"/>
</dbReference>
<protein>
    <submittedName>
        <fullName evidence="1">Uncharacterized protein</fullName>
    </submittedName>
</protein>
<evidence type="ECO:0000313" key="1">
    <source>
        <dbReference type="EMBL" id="KAG6976145.1"/>
    </source>
</evidence>
<name>A0A8J5M9B7_9STRA</name>
<sequence>MIPFSHALVLYTKDERHDNNAPVASKLTDDKPVEISVGPLVRLLGIVLEYTPHRNLQRR</sequence>
<keyword evidence="2" id="KW-1185">Reference proteome</keyword>
<dbReference type="EMBL" id="JAENGY010000039">
    <property type="protein sequence ID" value="KAG6976145.1"/>
    <property type="molecule type" value="Genomic_DNA"/>
</dbReference>
<accession>A0A8J5M9B7</accession>
<proteinExistence type="predicted"/>
<dbReference type="AlphaFoldDB" id="A0A8J5M9B7"/>
<comment type="caution">
    <text evidence="1">The sequence shown here is derived from an EMBL/GenBank/DDBJ whole genome shotgun (WGS) entry which is preliminary data.</text>
</comment>
<organism evidence="1 2">
    <name type="scientific">Phytophthora aleatoria</name>
    <dbReference type="NCBI Taxonomy" id="2496075"/>
    <lineage>
        <taxon>Eukaryota</taxon>
        <taxon>Sar</taxon>
        <taxon>Stramenopiles</taxon>
        <taxon>Oomycota</taxon>
        <taxon>Peronosporomycetes</taxon>
        <taxon>Peronosporales</taxon>
        <taxon>Peronosporaceae</taxon>
        <taxon>Phytophthora</taxon>
    </lineage>
</organism>
<reference evidence="1" key="1">
    <citation type="submission" date="2021-01" db="EMBL/GenBank/DDBJ databases">
        <title>Phytophthora aleatoria, a newly-described species from Pinus radiata is distinct from Phytophthora cactorum isolates based on comparative genomics.</title>
        <authorList>
            <person name="Mcdougal R."/>
            <person name="Panda P."/>
            <person name="Williams N."/>
            <person name="Studholme D.J."/>
        </authorList>
    </citation>
    <scope>NUCLEOTIDE SEQUENCE</scope>
    <source>
        <strain evidence="1">NZFS 4037</strain>
    </source>
</reference>